<evidence type="ECO:0000256" key="8">
    <source>
        <dbReference type="ARBA" id="ARBA00023015"/>
    </source>
</evidence>
<dbReference type="SUPFAM" id="SSF57783">
    <property type="entry name" value="Zinc beta-ribbon"/>
    <property type="match status" value="1"/>
</dbReference>
<dbReference type="InterPro" id="IPR007808">
    <property type="entry name" value="Elf1"/>
</dbReference>
<organism evidence="12 13">
    <name type="scientific">Elliptochloris bilobata</name>
    <dbReference type="NCBI Taxonomy" id="381761"/>
    <lineage>
        <taxon>Eukaryota</taxon>
        <taxon>Viridiplantae</taxon>
        <taxon>Chlorophyta</taxon>
        <taxon>core chlorophytes</taxon>
        <taxon>Trebouxiophyceae</taxon>
        <taxon>Trebouxiophyceae incertae sedis</taxon>
        <taxon>Elliptochloris clade</taxon>
        <taxon>Elliptochloris</taxon>
    </lineage>
</organism>
<evidence type="ECO:0000256" key="10">
    <source>
        <dbReference type="ARBA" id="ARBA00023242"/>
    </source>
</evidence>
<comment type="function">
    <text evidence="1 11">Transcription elongation factor implicated in the maintenance of proper chromatin structure in actively transcribed regions.</text>
</comment>
<evidence type="ECO:0000256" key="7">
    <source>
        <dbReference type="ARBA" id="ARBA00022833"/>
    </source>
</evidence>
<dbReference type="GO" id="GO:0008270">
    <property type="term" value="F:zinc ion binding"/>
    <property type="evidence" value="ECO:0007669"/>
    <property type="project" value="UniProtKB-KW"/>
</dbReference>
<keyword evidence="5 11" id="KW-0479">Metal-binding</keyword>
<proteinExistence type="inferred from homology"/>
<dbReference type="Proteomes" id="UP001445335">
    <property type="component" value="Unassembled WGS sequence"/>
</dbReference>
<gene>
    <name evidence="12" type="ORF">WJX81_000188</name>
</gene>
<dbReference type="Gene3D" id="2.20.25.190">
    <property type="match status" value="1"/>
</dbReference>
<evidence type="ECO:0000256" key="4">
    <source>
        <dbReference type="ARBA" id="ARBA00014973"/>
    </source>
</evidence>
<reference evidence="12 13" key="1">
    <citation type="journal article" date="2024" name="Nat. Commun.">
        <title>Phylogenomics reveals the evolutionary origins of lichenization in chlorophyte algae.</title>
        <authorList>
            <person name="Puginier C."/>
            <person name="Libourel C."/>
            <person name="Otte J."/>
            <person name="Skaloud P."/>
            <person name="Haon M."/>
            <person name="Grisel S."/>
            <person name="Petersen M."/>
            <person name="Berrin J.G."/>
            <person name="Delaux P.M."/>
            <person name="Dal Grande F."/>
            <person name="Keller J."/>
        </authorList>
    </citation>
    <scope>NUCLEOTIDE SEQUENCE [LARGE SCALE GENOMIC DNA]</scope>
    <source>
        <strain evidence="12 13">SAG 245.80</strain>
    </source>
</reference>
<comment type="subcellular location">
    <subcellularLocation>
        <location evidence="2 11">Nucleus</location>
    </subcellularLocation>
</comment>
<dbReference type="PANTHER" id="PTHR20934:SF0">
    <property type="entry name" value="TRANSCRIPTION ELONGATION FACTOR 1 HOMOLOG"/>
    <property type="match status" value="1"/>
</dbReference>
<evidence type="ECO:0000313" key="12">
    <source>
        <dbReference type="EMBL" id="KAK9843947.1"/>
    </source>
</evidence>
<evidence type="ECO:0000256" key="1">
    <source>
        <dbReference type="ARBA" id="ARBA00003357"/>
    </source>
</evidence>
<evidence type="ECO:0000256" key="6">
    <source>
        <dbReference type="ARBA" id="ARBA00022771"/>
    </source>
</evidence>
<keyword evidence="6 11" id="KW-0863">Zinc-finger</keyword>
<keyword evidence="8 11" id="KW-0805">Transcription regulation</keyword>
<evidence type="ECO:0000256" key="3">
    <source>
        <dbReference type="ARBA" id="ARBA00009730"/>
    </source>
</evidence>
<dbReference type="EMBL" id="JALJOU010000004">
    <property type="protein sequence ID" value="KAK9843947.1"/>
    <property type="molecule type" value="Genomic_DNA"/>
</dbReference>
<dbReference type="GO" id="GO:0008023">
    <property type="term" value="C:transcription elongation factor complex"/>
    <property type="evidence" value="ECO:0007669"/>
    <property type="project" value="TreeGrafter"/>
</dbReference>
<protein>
    <recommendedName>
        <fullName evidence="4 11">Transcription elongation factor 1 homolog</fullName>
    </recommendedName>
</protein>
<keyword evidence="7 11" id="KW-0862">Zinc</keyword>
<comment type="caution">
    <text evidence="12">The sequence shown here is derived from an EMBL/GenBank/DDBJ whole genome shotgun (WGS) entry which is preliminary data.</text>
</comment>
<keyword evidence="9 11" id="KW-0804">Transcription</keyword>
<sequence length="82" mass="9027">MGKRKSSKPPPKTQRPKLDIAFNCPFCNSNKSVTATLDYDAGVGSVVCNTCNERFSAKIHKLSEAVDVYSEWIDACEAENTL</sequence>
<evidence type="ECO:0000256" key="11">
    <source>
        <dbReference type="RuleBase" id="RU364033"/>
    </source>
</evidence>
<dbReference type="AlphaFoldDB" id="A0AAW1SE56"/>
<dbReference type="FunFam" id="2.20.25.190:FF:000001">
    <property type="entry name" value="Transcription elongation factor 1 homolog"/>
    <property type="match status" value="1"/>
</dbReference>
<dbReference type="Pfam" id="PF05129">
    <property type="entry name" value="Zn_ribbon_Elf1"/>
    <property type="match status" value="1"/>
</dbReference>
<dbReference type="GO" id="GO:0006368">
    <property type="term" value="P:transcription elongation by RNA polymerase II"/>
    <property type="evidence" value="ECO:0007669"/>
    <property type="project" value="TreeGrafter"/>
</dbReference>
<keyword evidence="10 11" id="KW-0539">Nucleus</keyword>
<evidence type="ECO:0000256" key="9">
    <source>
        <dbReference type="ARBA" id="ARBA00023163"/>
    </source>
</evidence>
<evidence type="ECO:0000313" key="13">
    <source>
        <dbReference type="Proteomes" id="UP001445335"/>
    </source>
</evidence>
<dbReference type="PANTHER" id="PTHR20934">
    <property type="entry name" value="TRANSCRIPTION ELONGATION FACTOR 1 HOMOLOG"/>
    <property type="match status" value="1"/>
</dbReference>
<evidence type="ECO:0000256" key="5">
    <source>
        <dbReference type="ARBA" id="ARBA00022723"/>
    </source>
</evidence>
<dbReference type="GO" id="GO:0000993">
    <property type="term" value="F:RNA polymerase II complex binding"/>
    <property type="evidence" value="ECO:0007669"/>
    <property type="project" value="TreeGrafter"/>
</dbReference>
<accession>A0AAW1SE56</accession>
<keyword evidence="13" id="KW-1185">Reference proteome</keyword>
<evidence type="ECO:0000256" key="2">
    <source>
        <dbReference type="ARBA" id="ARBA00004123"/>
    </source>
</evidence>
<dbReference type="InterPro" id="IPR038567">
    <property type="entry name" value="T_Elf1_sf"/>
</dbReference>
<name>A0AAW1SE56_9CHLO</name>
<comment type="similarity">
    <text evidence="3 11">Belongs to the ELOF1 family.</text>
</comment>